<feature type="region of interest" description="Disordered" evidence="9">
    <location>
        <begin position="135"/>
        <end position="224"/>
    </location>
</feature>
<sequence length="541" mass="60245">MENHSFYFHDDHHRQHDVDVQSTFKNEMRKQLVFITNPMEKCSNNNNVDESKLTDYSHHEMFAQFTNDNNNSNNDHNPMNIHHNNLKLRKDTTIVDHHRYNRYSIDEILGLKSSSSSSSKAKFITTKQHCNHYNYHLNNNGNGHQNNISRLDNNNGNGIVNQTDSDHDDDDDVDVEFGPRNGLSDDEGDDGNESMLSNPDSNGTHGTSSNSNNNNKKKHRRNRTTFTTYQLHELERAFEKSHYPDVYSREELAMKVNLPEVRVQVWFQNRRAKWRRQEKLDDHSSYRNLDLSPTTTATTIATCGLSSSSLSPPLQQLAPPPSRSLSSSSGRLPIVSISKAAAASSPFNPNHFLMGPNIGVPSSPLLTSSPFATSLDSWLAAAAAIGLTSSTTTTAAQQSTTTTTTSSSSSSCHGDPFSQMMFSSSPSFYVNYSNYITPPHPPGFDQQQQSSAKSSLMIPLLSDPELAKSKCKGMDGSDDDDQSPSNKKLLNSPSTSPLNLSISNECDSKIDQQTCQYSQASSSLLMSIKSEKRMINQMKSE</sequence>
<dbReference type="InterPro" id="IPR009057">
    <property type="entry name" value="Homeodomain-like_sf"/>
</dbReference>
<feature type="compositionally biased region" description="Low complexity" evidence="9">
    <location>
        <begin position="201"/>
        <end position="214"/>
    </location>
</feature>
<dbReference type="RefSeq" id="XP_027195429.1">
    <property type="nucleotide sequence ID" value="XM_027339628.1"/>
</dbReference>
<dbReference type="Proteomes" id="UP000515146">
    <property type="component" value="Unplaced"/>
</dbReference>
<protein>
    <submittedName>
        <fullName evidence="12">Homeobox protein 2-like</fullName>
    </submittedName>
</protein>
<dbReference type="PROSITE" id="PS00027">
    <property type="entry name" value="HOMEOBOX_1"/>
    <property type="match status" value="1"/>
</dbReference>
<feature type="DNA-binding region" description="Homeobox" evidence="7">
    <location>
        <begin position="219"/>
        <end position="278"/>
    </location>
</feature>
<dbReference type="InterPro" id="IPR001356">
    <property type="entry name" value="HD"/>
</dbReference>
<evidence type="ECO:0000256" key="7">
    <source>
        <dbReference type="PROSITE-ProRule" id="PRU00108"/>
    </source>
</evidence>
<dbReference type="InterPro" id="IPR043562">
    <property type="entry name" value="RAX/RAX2"/>
</dbReference>
<evidence type="ECO:0000256" key="8">
    <source>
        <dbReference type="RuleBase" id="RU000682"/>
    </source>
</evidence>
<dbReference type="PANTHER" id="PTHR46271:SF4">
    <property type="entry name" value="HOMEOBOX PROTEIN, PUTATIVE-RELATED"/>
    <property type="match status" value="1"/>
</dbReference>
<dbReference type="PROSITE" id="PS50071">
    <property type="entry name" value="HOMEOBOX_2"/>
    <property type="match status" value="1"/>
</dbReference>
<dbReference type="Gene3D" id="1.10.10.60">
    <property type="entry name" value="Homeodomain-like"/>
    <property type="match status" value="1"/>
</dbReference>
<dbReference type="AlphaFoldDB" id="A0A6P6XU45"/>
<keyword evidence="3 7" id="KW-0238">DNA-binding</keyword>
<dbReference type="FunFam" id="1.10.10.60:FF:000071">
    <property type="entry name" value="Retinal homeobox gene 2"/>
    <property type="match status" value="1"/>
</dbReference>
<dbReference type="InterPro" id="IPR017970">
    <property type="entry name" value="Homeobox_CS"/>
</dbReference>
<feature type="compositionally biased region" description="Acidic residues" evidence="9">
    <location>
        <begin position="166"/>
        <end position="175"/>
    </location>
</feature>
<dbReference type="CDD" id="cd00086">
    <property type="entry name" value="homeodomain"/>
    <property type="match status" value="1"/>
</dbReference>
<dbReference type="SUPFAM" id="SSF46689">
    <property type="entry name" value="Homeodomain-like"/>
    <property type="match status" value="1"/>
</dbReference>
<keyword evidence="5" id="KW-0804">Transcription</keyword>
<dbReference type="GO" id="GO:0000981">
    <property type="term" value="F:DNA-binding transcription factor activity, RNA polymerase II-specific"/>
    <property type="evidence" value="ECO:0007669"/>
    <property type="project" value="InterPro"/>
</dbReference>
<dbReference type="InParanoid" id="A0A6P6XU45"/>
<dbReference type="KEGG" id="dpte:113790019"/>
<evidence type="ECO:0000256" key="2">
    <source>
        <dbReference type="ARBA" id="ARBA00023015"/>
    </source>
</evidence>
<feature type="compositionally biased region" description="Low complexity" evidence="9">
    <location>
        <begin position="135"/>
        <end position="147"/>
    </location>
</feature>
<organism evidence="11 12">
    <name type="scientific">Dermatophagoides pteronyssinus</name>
    <name type="common">European house dust mite</name>
    <dbReference type="NCBI Taxonomy" id="6956"/>
    <lineage>
        <taxon>Eukaryota</taxon>
        <taxon>Metazoa</taxon>
        <taxon>Ecdysozoa</taxon>
        <taxon>Arthropoda</taxon>
        <taxon>Chelicerata</taxon>
        <taxon>Arachnida</taxon>
        <taxon>Acari</taxon>
        <taxon>Acariformes</taxon>
        <taxon>Sarcoptiformes</taxon>
        <taxon>Astigmata</taxon>
        <taxon>Psoroptidia</taxon>
        <taxon>Analgoidea</taxon>
        <taxon>Pyroglyphidae</taxon>
        <taxon>Dermatophagoidinae</taxon>
        <taxon>Dermatophagoides</taxon>
    </lineage>
</organism>
<evidence type="ECO:0000256" key="6">
    <source>
        <dbReference type="ARBA" id="ARBA00023242"/>
    </source>
</evidence>
<evidence type="ECO:0000256" key="3">
    <source>
        <dbReference type="ARBA" id="ARBA00023125"/>
    </source>
</evidence>
<proteinExistence type="predicted"/>
<feature type="region of interest" description="Disordered" evidence="9">
    <location>
        <begin position="391"/>
        <end position="414"/>
    </location>
</feature>
<feature type="domain" description="Homeobox" evidence="10">
    <location>
        <begin position="217"/>
        <end position="277"/>
    </location>
</feature>
<feature type="compositionally biased region" description="Polar residues" evidence="9">
    <location>
        <begin position="148"/>
        <end position="163"/>
    </location>
</feature>
<dbReference type="GO" id="GO:0005634">
    <property type="term" value="C:nucleus"/>
    <property type="evidence" value="ECO:0007669"/>
    <property type="project" value="UniProtKB-SubCell"/>
</dbReference>
<dbReference type="OrthoDB" id="6159439at2759"/>
<evidence type="ECO:0000256" key="4">
    <source>
        <dbReference type="ARBA" id="ARBA00023155"/>
    </source>
</evidence>
<dbReference type="Pfam" id="PF00046">
    <property type="entry name" value="Homeodomain"/>
    <property type="match status" value="1"/>
</dbReference>
<evidence type="ECO:0000313" key="12">
    <source>
        <dbReference type="RefSeq" id="XP_027195429.1"/>
    </source>
</evidence>
<evidence type="ECO:0000256" key="1">
    <source>
        <dbReference type="ARBA" id="ARBA00004123"/>
    </source>
</evidence>
<feature type="compositionally biased region" description="Low complexity" evidence="9">
    <location>
        <begin position="489"/>
        <end position="503"/>
    </location>
</feature>
<gene>
    <name evidence="12" type="primary">LOC113790019</name>
</gene>
<keyword evidence="6 7" id="KW-0539">Nucleus</keyword>
<reference evidence="12" key="1">
    <citation type="submission" date="2025-08" db="UniProtKB">
        <authorList>
            <consortium name="RefSeq"/>
        </authorList>
    </citation>
    <scope>IDENTIFICATION</scope>
    <source>
        <strain evidence="12">Airmid</strain>
    </source>
</reference>
<keyword evidence="4 7" id="KW-0371">Homeobox</keyword>
<dbReference type="SMART" id="SM00389">
    <property type="entry name" value="HOX"/>
    <property type="match status" value="1"/>
</dbReference>
<feature type="region of interest" description="Disordered" evidence="9">
    <location>
        <begin position="307"/>
        <end position="329"/>
    </location>
</feature>
<evidence type="ECO:0000313" key="11">
    <source>
        <dbReference type="Proteomes" id="UP000515146"/>
    </source>
</evidence>
<dbReference type="GO" id="GO:0000978">
    <property type="term" value="F:RNA polymerase II cis-regulatory region sequence-specific DNA binding"/>
    <property type="evidence" value="ECO:0007669"/>
    <property type="project" value="TreeGrafter"/>
</dbReference>
<evidence type="ECO:0000256" key="5">
    <source>
        <dbReference type="ARBA" id="ARBA00023163"/>
    </source>
</evidence>
<comment type="subcellular location">
    <subcellularLocation>
        <location evidence="1 7 8">Nucleus</location>
    </subcellularLocation>
</comment>
<evidence type="ECO:0000256" key="9">
    <source>
        <dbReference type="SAM" id="MobiDB-lite"/>
    </source>
</evidence>
<accession>A0A6P6XU45</accession>
<dbReference type="GO" id="GO:0045944">
    <property type="term" value="P:positive regulation of transcription by RNA polymerase II"/>
    <property type="evidence" value="ECO:0007669"/>
    <property type="project" value="InterPro"/>
</dbReference>
<dbReference type="PANTHER" id="PTHR46271">
    <property type="entry name" value="HOMEOBOX PROTEIN, PUTATIVE-RELATED"/>
    <property type="match status" value="1"/>
</dbReference>
<keyword evidence="2" id="KW-0805">Transcription regulation</keyword>
<name>A0A6P6XU45_DERPT</name>
<evidence type="ECO:0000259" key="10">
    <source>
        <dbReference type="PROSITE" id="PS50071"/>
    </source>
</evidence>
<feature type="region of interest" description="Disordered" evidence="9">
    <location>
        <begin position="467"/>
        <end position="503"/>
    </location>
</feature>
<keyword evidence="11" id="KW-1185">Reference proteome</keyword>